<protein>
    <submittedName>
        <fullName evidence="1">Uncharacterized protein</fullName>
    </submittedName>
</protein>
<name>A0ACB9ZZB5_CATRO</name>
<accession>A0ACB9ZZB5</accession>
<dbReference type="EMBL" id="CM044707">
    <property type="protein sequence ID" value="KAI5653512.1"/>
    <property type="molecule type" value="Genomic_DNA"/>
</dbReference>
<proteinExistence type="predicted"/>
<organism evidence="1 2">
    <name type="scientific">Catharanthus roseus</name>
    <name type="common">Madagascar periwinkle</name>
    <name type="synonym">Vinca rosea</name>
    <dbReference type="NCBI Taxonomy" id="4058"/>
    <lineage>
        <taxon>Eukaryota</taxon>
        <taxon>Viridiplantae</taxon>
        <taxon>Streptophyta</taxon>
        <taxon>Embryophyta</taxon>
        <taxon>Tracheophyta</taxon>
        <taxon>Spermatophyta</taxon>
        <taxon>Magnoliopsida</taxon>
        <taxon>eudicotyledons</taxon>
        <taxon>Gunneridae</taxon>
        <taxon>Pentapetalae</taxon>
        <taxon>asterids</taxon>
        <taxon>lamiids</taxon>
        <taxon>Gentianales</taxon>
        <taxon>Apocynaceae</taxon>
        <taxon>Rauvolfioideae</taxon>
        <taxon>Vinceae</taxon>
        <taxon>Catharanthinae</taxon>
        <taxon>Catharanthus</taxon>
    </lineage>
</organism>
<evidence type="ECO:0000313" key="2">
    <source>
        <dbReference type="Proteomes" id="UP001060085"/>
    </source>
</evidence>
<gene>
    <name evidence="1" type="ORF">M9H77_30699</name>
</gene>
<evidence type="ECO:0000313" key="1">
    <source>
        <dbReference type="EMBL" id="KAI5653512.1"/>
    </source>
</evidence>
<reference evidence="2" key="1">
    <citation type="journal article" date="2023" name="Nat. Plants">
        <title>Single-cell RNA sequencing provides a high-resolution roadmap for understanding the multicellular compartmentation of specialized metabolism.</title>
        <authorList>
            <person name="Sun S."/>
            <person name="Shen X."/>
            <person name="Li Y."/>
            <person name="Li Y."/>
            <person name="Wang S."/>
            <person name="Li R."/>
            <person name="Zhang H."/>
            <person name="Shen G."/>
            <person name="Guo B."/>
            <person name="Wei J."/>
            <person name="Xu J."/>
            <person name="St-Pierre B."/>
            <person name="Chen S."/>
            <person name="Sun C."/>
        </authorList>
    </citation>
    <scope>NUCLEOTIDE SEQUENCE [LARGE SCALE GENOMIC DNA]</scope>
</reference>
<sequence length="284" mass="32991">MEVVMNMMKMLKKSQEDELRDNMDDIREEEGRRQENSDIHCENEGQFCSGNNTKWNEEDDQLGGDLNDQIGVEGNKMAGWKFENELEKETAMEDYVIYNNQYNDMKIDKDCFDKLSRGKISGEDDDPLNPVNLKGLLHVIKMAFEKQSSESSGEFNRARVGRVPTAYENDRKQAVVHEAETLNELTVHLCYMQRCMLQEAMKARLRRQHKLSIDSFPIEECMTCIQQPNAHDCGIYIMCFMKNLKQSREAGPVQVHSISHLNDISIRLFFDDSNLARDWILKAF</sequence>
<keyword evidence="2" id="KW-1185">Reference proteome</keyword>
<comment type="caution">
    <text evidence="1">The sequence shown here is derived from an EMBL/GenBank/DDBJ whole genome shotgun (WGS) entry which is preliminary data.</text>
</comment>
<dbReference type="Proteomes" id="UP001060085">
    <property type="component" value="Linkage Group LG07"/>
</dbReference>